<comment type="caution">
    <text evidence="1">The sequence shown here is derived from an EMBL/GenBank/DDBJ whole genome shotgun (WGS) entry which is preliminary data.</text>
</comment>
<reference evidence="1 2" key="1">
    <citation type="submission" date="2019-10" db="EMBL/GenBank/DDBJ databases">
        <title>Whole genome shotgun sequence of Streptomyces angustmyceticus NBRC 3934.</title>
        <authorList>
            <person name="Hosoyama A."/>
            <person name="Ichikawa N."/>
            <person name="Kimura A."/>
            <person name="Kitahashi Y."/>
            <person name="Komaki H."/>
            <person name="Uohara A."/>
        </authorList>
    </citation>
    <scope>NUCLEOTIDE SEQUENCE [LARGE SCALE GENOMIC DNA]</scope>
    <source>
        <strain evidence="1 2">NBRC 3934</strain>
    </source>
</reference>
<evidence type="ECO:0000313" key="1">
    <source>
        <dbReference type="EMBL" id="GES33068.1"/>
    </source>
</evidence>
<dbReference type="SUPFAM" id="SSF101478">
    <property type="entry name" value="ADP-ribosylglycohydrolase"/>
    <property type="match status" value="1"/>
</dbReference>
<dbReference type="Gene3D" id="1.10.4080.10">
    <property type="entry name" value="ADP-ribosylation/Crystallin J1"/>
    <property type="match status" value="1"/>
</dbReference>
<dbReference type="AlphaFoldDB" id="A0A5J4LRQ2"/>
<dbReference type="EMBL" id="BLAG01000017">
    <property type="protein sequence ID" value="GES33068.1"/>
    <property type="molecule type" value="Genomic_DNA"/>
</dbReference>
<proteinExistence type="predicted"/>
<dbReference type="InterPro" id="IPR036705">
    <property type="entry name" value="Ribosyl_crysJ1_sf"/>
</dbReference>
<evidence type="ECO:0000313" key="2">
    <source>
        <dbReference type="Proteomes" id="UP000325598"/>
    </source>
</evidence>
<protein>
    <recommendedName>
        <fullName evidence="3">ADP-ribosylglycohydrolase</fullName>
    </recommendedName>
</protein>
<accession>A0A5J4LRQ2</accession>
<gene>
    <name evidence="1" type="ORF">San01_55560</name>
</gene>
<organism evidence="1 2">
    <name type="scientific">Streptomyces angustmyceticus</name>
    <dbReference type="NCBI Taxonomy" id="285578"/>
    <lineage>
        <taxon>Bacteria</taxon>
        <taxon>Bacillati</taxon>
        <taxon>Actinomycetota</taxon>
        <taxon>Actinomycetes</taxon>
        <taxon>Kitasatosporales</taxon>
        <taxon>Streptomycetaceae</taxon>
        <taxon>Streptomyces</taxon>
    </lineage>
</organism>
<keyword evidence="2" id="KW-1185">Reference proteome</keyword>
<sequence>MLSTGVTGTVADSDPIACLTGAFAGAHLGAGARPEEWAARIEYRGELPALGEVRDA</sequence>
<name>A0A5J4LRQ2_9ACTN</name>
<dbReference type="Proteomes" id="UP000325598">
    <property type="component" value="Unassembled WGS sequence"/>
</dbReference>
<evidence type="ECO:0008006" key="3">
    <source>
        <dbReference type="Google" id="ProtNLM"/>
    </source>
</evidence>